<dbReference type="EMBL" id="BAABCA010000006">
    <property type="protein sequence ID" value="GAA4238634.1"/>
    <property type="molecule type" value="Genomic_DNA"/>
</dbReference>
<protein>
    <recommendedName>
        <fullName evidence="4">Carboxypeptidase-like regulatory domain-containing protein</fullName>
    </recommendedName>
</protein>
<evidence type="ECO:0008006" key="4">
    <source>
        <dbReference type="Google" id="ProtNLM"/>
    </source>
</evidence>
<feature type="chain" id="PRO_5046265534" description="Carboxypeptidase-like regulatory domain-containing protein" evidence="1">
    <location>
        <begin position="21"/>
        <end position="508"/>
    </location>
</feature>
<reference evidence="3" key="1">
    <citation type="journal article" date="2019" name="Int. J. Syst. Evol. Microbiol.">
        <title>The Global Catalogue of Microorganisms (GCM) 10K type strain sequencing project: providing services to taxonomists for standard genome sequencing and annotation.</title>
        <authorList>
            <consortium name="The Broad Institute Genomics Platform"/>
            <consortium name="The Broad Institute Genome Sequencing Center for Infectious Disease"/>
            <person name="Wu L."/>
            <person name="Ma J."/>
        </authorList>
    </citation>
    <scope>NUCLEOTIDE SEQUENCE [LARGE SCALE GENOMIC DNA]</scope>
    <source>
        <strain evidence="3">JCM 17630</strain>
    </source>
</reference>
<dbReference type="Pfam" id="PF13715">
    <property type="entry name" value="CarbopepD_reg_2"/>
    <property type="match status" value="1"/>
</dbReference>
<comment type="caution">
    <text evidence="2">The sequence shown here is derived from an EMBL/GenBank/DDBJ whole genome shotgun (WGS) entry which is preliminary data.</text>
</comment>
<evidence type="ECO:0000313" key="2">
    <source>
        <dbReference type="EMBL" id="GAA4238634.1"/>
    </source>
</evidence>
<accession>A0ABP8CFR0</accession>
<dbReference type="Proteomes" id="UP001501496">
    <property type="component" value="Unassembled WGS sequence"/>
</dbReference>
<organism evidence="2 3">
    <name type="scientific">Postechiella marina</name>
    <dbReference type="NCBI Taxonomy" id="943941"/>
    <lineage>
        <taxon>Bacteria</taxon>
        <taxon>Pseudomonadati</taxon>
        <taxon>Bacteroidota</taxon>
        <taxon>Flavobacteriia</taxon>
        <taxon>Flavobacteriales</taxon>
        <taxon>Flavobacteriaceae</taxon>
        <taxon>Postechiella</taxon>
    </lineage>
</organism>
<evidence type="ECO:0000313" key="3">
    <source>
        <dbReference type="Proteomes" id="UP001501496"/>
    </source>
</evidence>
<name>A0ABP8CFR0_9FLAO</name>
<dbReference type="RefSeq" id="WP_344789123.1">
    <property type="nucleotide sequence ID" value="NZ_BAABCA010000006.1"/>
</dbReference>
<feature type="signal peptide" evidence="1">
    <location>
        <begin position="1"/>
        <end position="20"/>
    </location>
</feature>
<gene>
    <name evidence="2" type="ORF">GCM10022291_29870</name>
</gene>
<sequence length="508" mass="59326">MKHFYFALLSLSFLTFQLHAQEQSIGAKLIDSLSKKPIPFATISTTKNSGVISNSSGNFVIHFRKKPSKKDSIFIRCLGYKTKRYLTHTFTDSIVLLSPESIELNEVLLSNKNYTAEEIIEKAKENLNTNYEFNYIKSRLFYRASDFSNMTKNEVDIKKSTIPEFNQKFVDSILLAMPKNADDYTEILADLYGKSNQDESFKLDIIKASHLYDKSKQVSLEGFEEKFNSIVKKYVKRDSYFKIKSGLFGTKESIDSSFFESNKQEEIEQTEAFIEQKKKNEAARKKNFLNYRKSSIADLQNTSFLFEDSDLNFLEKPNRYHFKIEDYSFLNDNFVYKITFTPKRKEDYKGTIYINADDFAIVRLDYENVKALKNFRLLGISYSKYLKKGTFIYSKISTDKYSLKYADIEEGSTFGIKRPLAIIEKNKHTKGRRKQNELSSDIHFIISNRHKNELVVFEDEPITESLFNNFTEKPKTSPIYLPKYNPDFWKGYNVIEPNQAIKDFKSIE</sequence>
<keyword evidence="1" id="KW-0732">Signal</keyword>
<proteinExistence type="predicted"/>
<keyword evidence="3" id="KW-1185">Reference proteome</keyword>
<evidence type="ECO:0000256" key="1">
    <source>
        <dbReference type="SAM" id="SignalP"/>
    </source>
</evidence>